<dbReference type="Proteomes" id="UP000245202">
    <property type="component" value="Unassembled WGS sequence"/>
</dbReference>
<evidence type="ECO:0000313" key="2">
    <source>
        <dbReference type="Proteomes" id="UP000245202"/>
    </source>
</evidence>
<proteinExistence type="predicted"/>
<dbReference type="GO" id="GO:0008168">
    <property type="term" value="F:methyltransferase activity"/>
    <property type="evidence" value="ECO:0007669"/>
    <property type="project" value="UniProtKB-KW"/>
</dbReference>
<sequence length="80" mass="9124">SSVFVTHQLIKYYDCGSIKSLLPFSIKTSVHTLIYDSIKKMLWTNIIVESKVESRDFITDWVPGQNIANYIQSAVIKATK</sequence>
<keyword evidence="2" id="KW-1185">Reference proteome</keyword>
<keyword evidence="1" id="KW-0489">Methyltransferase</keyword>
<protein>
    <submittedName>
        <fullName evidence="1">Putative arsenite S-adenosylmethyltransferase</fullName>
    </submittedName>
</protein>
<keyword evidence="1" id="KW-0808">Transferase</keyword>
<gene>
    <name evidence="1" type="ORF">PAT3040_00010</name>
</gene>
<accession>A0A2R5EG53</accession>
<name>A0A2R5EG53_9BACL</name>
<feature type="non-terminal residue" evidence="1">
    <location>
        <position position="1"/>
    </location>
</feature>
<reference evidence="1 2" key="1">
    <citation type="submission" date="2017-08" db="EMBL/GenBank/DDBJ databases">
        <title>Substantial Increase in Enzyme Production by Combined Drug-Resistance Mutations in Paenibacillus agaridevorans.</title>
        <authorList>
            <person name="Tanaka Y."/>
            <person name="Funane K."/>
            <person name="Hosaka T."/>
            <person name="Shiwa Y."/>
            <person name="Fujita N."/>
            <person name="Miyazaki T."/>
            <person name="Yoshikawa H."/>
            <person name="Murakami K."/>
            <person name="Kasahara K."/>
            <person name="Inaoka T."/>
            <person name="Hiraga Y."/>
            <person name="Ochi K."/>
        </authorList>
    </citation>
    <scope>NUCLEOTIDE SEQUENCE [LARGE SCALE GENOMIC DNA]</scope>
    <source>
        <strain evidence="1 2">T-3040</strain>
    </source>
</reference>
<organism evidence="1 2">
    <name type="scientific">Paenibacillus agaridevorans</name>
    <dbReference type="NCBI Taxonomy" id="171404"/>
    <lineage>
        <taxon>Bacteria</taxon>
        <taxon>Bacillati</taxon>
        <taxon>Bacillota</taxon>
        <taxon>Bacilli</taxon>
        <taxon>Bacillales</taxon>
        <taxon>Paenibacillaceae</taxon>
        <taxon>Paenibacillus</taxon>
    </lineage>
</organism>
<dbReference type="GO" id="GO:0032259">
    <property type="term" value="P:methylation"/>
    <property type="evidence" value="ECO:0007669"/>
    <property type="project" value="UniProtKB-KW"/>
</dbReference>
<comment type="caution">
    <text evidence="1">The sequence shown here is derived from an EMBL/GenBank/DDBJ whole genome shotgun (WGS) entry which is preliminary data.</text>
</comment>
<evidence type="ECO:0000313" key="1">
    <source>
        <dbReference type="EMBL" id="GBG05530.1"/>
    </source>
</evidence>
<dbReference type="AlphaFoldDB" id="A0A2R5EG53"/>
<dbReference type="EMBL" id="BDQX01000004">
    <property type="protein sequence ID" value="GBG05530.1"/>
    <property type="molecule type" value="Genomic_DNA"/>
</dbReference>